<proteinExistence type="predicted"/>
<organism evidence="2 3">
    <name type="scientific">Prescottella agglutinans</name>
    <dbReference type="NCBI Taxonomy" id="1644129"/>
    <lineage>
        <taxon>Bacteria</taxon>
        <taxon>Bacillati</taxon>
        <taxon>Actinomycetota</taxon>
        <taxon>Actinomycetes</taxon>
        <taxon>Mycobacteriales</taxon>
        <taxon>Nocardiaceae</taxon>
        <taxon>Prescottella</taxon>
    </lineage>
</organism>
<evidence type="ECO:0000313" key="2">
    <source>
        <dbReference type="EMBL" id="RVW07131.1"/>
    </source>
</evidence>
<keyword evidence="3" id="KW-1185">Reference proteome</keyword>
<comment type="caution">
    <text evidence="2">The sequence shown here is derived from an EMBL/GenBank/DDBJ whole genome shotgun (WGS) entry which is preliminary data.</text>
</comment>
<gene>
    <name evidence="2" type="ORF">EGT67_23150</name>
</gene>
<dbReference type="Proteomes" id="UP000286208">
    <property type="component" value="Unassembled WGS sequence"/>
</dbReference>
<feature type="domain" description="EthD" evidence="1">
    <location>
        <begin position="14"/>
        <end position="64"/>
    </location>
</feature>
<dbReference type="AlphaFoldDB" id="A0A3S3AFU1"/>
<dbReference type="OrthoDB" id="2613214at2"/>
<evidence type="ECO:0000259" key="1">
    <source>
        <dbReference type="Pfam" id="PF07110"/>
    </source>
</evidence>
<reference evidence="2 3" key="1">
    <citation type="submission" date="2018-11" db="EMBL/GenBank/DDBJ databases">
        <title>Rhodococcus spongicola sp. nov. and Rhodococcus xishaensis sp. nov. from marine sponges.</title>
        <authorList>
            <person name="Li L."/>
            <person name="Lin H.W."/>
        </authorList>
    </citation>
    <scope>NUCLEOTIDE SEQUENCE [LARGE SCALE GENOMIC DNA]</scope>
    <source>
        <strain evidence="2 3">CCTCC AB2014297</strain>
    </source>
</reference>
<dbReference type="InterPro" id="IPR011008">
    <property type="entry name" value="Dimeric_a/b-barrel"/>
</dbReference>
<dbReference type="SUPFAM" id="SSF54909">
    <property type="entry name" value="Dimeric alpha+beta barrel"/>
    <property type="match status" value="1"/>
</dbReference>
<sequence>MVPPNRTPRYRRAPLDGAPDPDFDVISEFVFDDMAAYEDMLATHARPEVAAAIAADEANFLDRSRTRMYVVDVRES</sequence>
<protein>
    <recommendedName>
        <fullName evidence="1">EthD domain-containing protein</fullName>
    </recommendedName>
</protein>
<dbReference type="RefSeq" id="WP_127918457.1">
    <property type="nucleotide sequence ID" value="NZ_RKLP01000014.1"/>
</dbReference>
<dbReference type="EMBL" id="RKLP01000014">
    <property type="protein sequence ID" value="RVW07131.1"/>
    <property type="molecule type" value="Genomic_DNA"/>
</dbReference>
<name>A0A3S3AFU1_9NOCA</name>
<dbReference type="Pfam" id="PF07110">
    <property type="entry name" value="EthD"/>
    <property type="match status" value="1"/>
</dbReference>
<evidence type="ECO:0000313" key="3">
    <source>
        <dbReference type="Proteomes" id="UP000286208"/>
    </source>
</evidence>
<dbReference type="GO" id="GO:0016491">
    <property type="term" value="F:oxidoreductase activity"/>
    <property type="evidence" value="ECO:0007669"/>
    <property type="project" value="InterPro"/>
</dbReference>
<accession>A0A3S3AFU1</accession>
<dbReference type="Gene3D" id="3.30.70.100">
    <property type="match status" value="1"/>
</dbReference>
<dbReference type="InterPro" id="IPR009799">
    <property type="entry name" value="EthD_dom"/>
</dbReference>